<organism evidence="3 4">
    <name type="scientific">Candidatus Woesebacteria bacterium RIFCSPLOWO2_01_FULL_39_25</name>
    <dbReference type="NCBI Taxonomy" id="1802521"/>
    <lineage>
        <taxon>Bacteria</taxon>
        <taxon>Candidatus Woeseibacteriota</taxon>
    </lineage>
</organism>
<dbReference type="InterPro" id="IPR038731">
    <property type="entry name" value="RgtA/B/C-like"/>
</dbReference>
<evidence type="ECO:0000256" key="1">
    <source>
        <dbReference type="SAM" id="Phobius"/>
    </source>
</evidence>
<feature type="transmembrane region" description="Helical" evidence="1">
    <location>
        <begin position="313"/>
        <end position="334"/>
    </location>
</feature>
<keyword evidence="1" id="KW-1133">Transmembrane helix</keyword>
<dbReference type="STRING" id="1802521.A2893_02460"/>
<feature type="transmembrane region" description="Helical" evidence="1">
    <location>
        <begin position="371"/>
        <end position="392"/>
    </location>
</feature>
<feature type="transmembrane region" description="Helical" evidence="1">
    <location>
        <begin position="231"/>
        <end position="254"/>
    </location>
</feature>
<feature type="domain" description="Glycosyltransferase RgtA/B/C/D-like" evidence="2">
    <location>
        <begin position="114"/>
        <end position="252"/>
    </location>
</feature>
<proteinExistence type="predicted"/>
<feature type="transmembrane region" description="Helical" evidence="1">
    <location>
        <begin position="168"/>
        <end position="184"/>
    </location>
</feature>
<evidence type="ECO:0000259" key="2">
    <source>
        <dbReference type="Pfam" id="PF13231"/>
    </source>
</evidence>
<dbReference type="Pfam" id="PF13231">
    <property type="entry name" value="PMT_2"/>
    <property type="match status" value="1"/>
</dbReference>
<evidence type="ECO:0000313" key="3">
    <source>
        <dbReference type="EMBL" id="OGM63815.1"/>
    </source>
</evidence>
<feature type="transmembrane region" description="Helical" evidence="1">
    <location>
        <begin position="289"/>
        <end position="306"/>
    </location>
</feature>
<comment type="caution">
    <text evidence="3">The sequence shown here is derived from an EMBL/GenBank/DDBJ whole genome shotgun (WGS) entry which is preliminary data.</text>
</comment>
<accession>A0A1F8BKD8</accession>
<feature type="transmembrane region" description="Helical" evidence="1">
    <location>
        <begin position="143"/>
        <end position="162"/>
    </location>
</feature>
<dbReference type="EMBL" id="MGHH01000015">
    <property type="protein sequence ID" value="OGM63815.1"/>
    <property type="molecule type" value="Genomic_DNA"/>
</dbReference>
<keyword evidence="1" id="KW-0812">Transmembrane</keyword>
<reference evidence="3 4" key="1">
    <citation type="journal article" date="2016" name="Nat. Commun.">
        <title>Thousands of microbial genomes shed light on interconnected biogeochemical processes in an aquifer system.</title>
        <authorList>
            <person name="Anantharaman K."/>
            <person name="Brown C.T."/>
            <person name="Hug L.A."/>
            <person name="Sharon I."/>
            <person name="Castelle C.J."/>
            <person name="Probst A.J."/>
            <person name="Thomas B.C."/>
            <person name="Singh A."/>
            <person name="Wilkins M.J."/>
            <person name="Karaoz U."/>
            <person name="Brodie E.L."/>
            <person name="Williams K.H."/>
            <person name="Hubbard S.S."/>
            <person name="Banfield J.F."/>
        </authorList>
    </citation>
    <scope>NUCLEOTIDE SEQUENCE [LARGE SCALE GENOMIC DNA]</scope>
</reference>
<protein>
    <recommendedName>
        <fullName evidence="2">Glycosyltransferase RgtA/B/C/D-like domain-containing protein</fullName>
    </recommendedName>
</protein>
<keyword evidence="1" id="KW-0472">Membrane</keyword>
<gene>
    <name evidence="3" type="ORF">A2893_02460</name>
</gene>
<sequence length="394" mass="45616">MDNFFSQKLLFPTLFLFSLVVFLFHTTYTKTTIFADARFYYMTTRSIIKDFDIKFANEYEHFNMQPVYTNAEYVWNKYPPGVSFFWIPALFVADGFSNALNPFDTSGFGIVYQIAVATSSVLLGLLGLYFLYQLLKGYFSEKVSLLTSLALFGTTNLFFYIALEPINSHAASFFVSSIFLYYFFKHKKDKYYYLILGLLGGVAGLVRTQDALILIIPILEIFLKSKQSFKFLATSYLLLSTGFLIGFFPQIYFWGKIFGTFWSSPYLEEGFNLGNPQIFHVLFNGQNGLFTLTPIILLSFLGLFLIKKKLKIISVYAIFYFLLQTYIISSWSAFYQGGSYSIRMMITTYPLLSFGLASIIEKSSKIIKERYVILITFFFTLLNMFFIIDYLLKY</sequence>
<feature type="transmembrane region" description="Helical" evidence="1">
    <location>
        <begin position="340"/>
        <end position="359"/>
    </location>
</feature>
<evidence type="ECO:0000313" key="4">
    <source>
        <dbReference type="Proteomes" id="UP000176725"/>
    </source>
</evidence>
<name>A0A1F8BKD8_9BACT</name>
<feature type="transmembrane region" description="Helical" evidence="1">
    <location>
        <begin position="110"/>
        <end position="131"/>
    </location>
</feature>
<dbReference type="AlphaFoldDB" id="A0A1F8BKD8"/>
<dbReference type="Proteomes" id="UP000176725">
    <property type="component" value="Unassembled WGS sequence"/>
</dbReference>